<feature type="signal peptide" evidence="2">
    <location>
        <begin position="1"/>
        <end position="27"/>
    </location>
</feature>
<gene>
    <name evidence="3" type="ORF">HHK36_025006</name>
</gene>
<keyword evidence="4" id="KW-1185">Reference proteome</keyword>
<sequence length="106" mass="11341">MGGFPAKMAAATLAIFLLLGGIPAISALLSSGNEKGLWWFPGCRGGSRKAVPGIRGSFGCESQVIHGEKMLSYWRPRWSRLAPPPPPTRNRETSLGAHAPPPKSIY</sequence>
<feature type="chain" id="PRO_5032940633" evidence="2">
    <location>
        <begin position="28"/>
        <end position="106"/>
    </location>
</feature>
<proteinExistence type="predicted"/>
<feature type="region of interest" description="Disordered" evidence="1">
    <location>
        <begin position="82"/>
        <end position="106"/>
    </location>
</feature>
<organism evidence="3 4">
    <name type="scientific">Tetracentron sinense</name>
    <name type="common">Spur-leaf</name>
    <dbReference type="NCBI Taxonomy" id="13715"/>
    <lineage>
        <taxon>Eukaryota</taxon>
        <taxon>Viridiplantae</taxon>
        <taxon>Streptophyta</taxon>
        <taxon>Embryophyta</taxon>
        <taxon>Tracheophyta</taxon>
        <taxon>Spermatophyta</taxon>
        <taxon>Magnoliopsida</taxon>
        <taxon>Trochodendrales</taxon>
        <taxon>Trochodendraceae</taxon>
        <taxon>Tetracentron</taxon>
    </lineage>
</organism>
<protein>
    <submittedName>
        <fullName evidence="3">Uncharacterized protein</fullName>
    </submittedName>
</protein>
<comment type="caution">
    <text evidence="3">The sequence shown here is derived from an EMBL/GenBank/DDBJ whole genome shotgun (WGS) entry which is preliminary data.</text>
</comment>
<dbReference type="OMA" id="CEGQISI"/>
<reference evidence="3 4" key="1">
    <citation type="submission" date="2020-04" db="EMBL/GenBank/DDBJ databases">
        <title>Plant Genome Project.</title>
        <authorList>
            <person name="Zhang R.-G."/>
        </authorList>
    </citation>
    <scope>NUCLEOTIDE SEQUENCE [LARGE SCALE GENOMIC DNA]</scope>
    <source>
        <strain evidence="3">YNK0</strain>
        <tissue evidence="3">Leaf</tissue>
    </source>
</reference>
<accession>A0A834YP44</accession>
<dbReference type="Proteomes" id="UP000655225">
    <property type="component" value="Unassembled WGS sequence"/>
</dbReference>
<name>A0A834YP44_TETSI</name>
<evidence type="ECO:0000313" key="4">
    <source>
        <dbReference type="Proteomes" id="UP000655225"/>
    </source>
</evidence>
<evidence type="ECO:0000256" key="1">
    <source>
        <dbReference type="SAM" id="MobiDB-lite"/>
    </source>
</evidence>
<dbReference type="AlphaFoldDB" id="A0A834YP44"/>
<dbReference type="EMBL" id="JABCRI010000018">
    <property type="protein sequence ID" value="KAF8390480.1"/>
    <property type="molecule type" value="Genomic_DNA"/>
</dbReference>
<evidence type="ECO:0000256" key="2">
    <source>
        <dbReference type="SAM" id="SignalP"/>
    </source>
</evidence>
<keyword evidence="2" id="KW-0732">Signal</keyword>
<evidence type="ECO:0000313" key="3">
    <source>
        <dbReference type="EMBL" id="KAF8390480.1"/>
    </source>
</evidence>